<dbReference type="PANTHER" id="PTHR11229">
    <property type="entry name" value="50S RIBOSOMAL PROTEIN L3"/>
    <property type="match status" value="1"/>
</dbReference>
<organism evidence="8 9">
    <name type="scientific">Pontiella sulfatireligans</name>
    <dbReference type="NCBI Taxonomy" id="2750658"/>
    <lineage>
        <taxon>Bacteria</taxon>
        <taxon>Pseudomonadati</taxon>
        <taxon>Kiritimatiellota</taxon>
        <taxon>Kiritimatiellia</taxon>
        <taxon>Kiritimatiellales</taxon>
        <taxon>Pontiellaceae</taxon>
        <taxon>Pontiella</taxon>
    </lineage>
</organism>
<evidence type="ECO:0000256" key="2">
    <source>
        <dbReference type="ARBA" id="ARBA00022730"/>
    </source>
</evidence>
<comment type="similarity">
    <text evidence="1 7">Belongs to the universal ribosomal protein uL3 family.</text>
</comment>
<dbReference type="Pfam" id="PF00297">
    <property type="entry name" value="Ribosomal_L3"/>
    <property type="match status" value="1"/>
</dbReference>
<gene>
    <name evidence="7 8" type="primary">rplC</name>
    <name evidence="8" type="ORF">SCARR_02614</name>
</gene>
<dbReference type="InterPro" id="IPR000597">
    <property type="entry name" value="Ribosomal_uL3"/>
</dbReference>
<keyword evidence="4 7" id="KW-0689">Ribosomal protein</keyword>
<dbReference type="Gene3D" id="3.30.160.810">
    <property type="match status" value="1"/>
</dbReference>
<dbReference type="GO" id="GO:0022625">
    <property type="term" value="C:cytosolic large ribosomal subunit"/>
    <property type="evidence" value="ECO:0007669"/>
    <property type="project" value="TreeGrafter"/>
</dbReference>
<dbReference type="PANTHER" id="PTHR11229:SF16">
    <property type="entry name" value="LARGE RIBOSOMAL SUBUNIT PROTEIN UL3C"/>
    <property type="match status" value="1"/>
</dbReference>
<reference evidence="8 9" key="1">
    <citation type="submission" date="2019-04" db="EMBL/GenBank/DDBJ databases">
        <authorList>
            <person name="Van Vliet M D."/>
        </authorList>
    </citation>
    <scope>NUCLEOTIDE SEQUENCE [LARGE SCALE GENOMIC DNA]</scope>
    <source>
        <strain evidence="8 9">F21</strain>
    </source>
</reference>
<dbReference type="FunFam" id="3.30.160.810:FF:000001">
    <property type="entry name" value="50S ribosomal protein L3"/>
    <property type="match status" value="1"/>
</dbReference>
<keyword evidence="2 7" id="KW-0699">rRNA-binding</keyword>
<comment type="subunit">
    <text evidence="7">Part of the 50S ribosomal subunit. Forms a cluster with proteins L14 and L19.</text>
</comment>
<name>A0A6C2UMQ3_9BACT</name>
<evidence type="ECO:0000256" key="3">
    <source>
        <dbReference type="ARBA" id="ARBA00022884"/>
    </source>
</evidence>
<evidence type="ECO:0000256" key="5">
    <source>
        <dbReference type="ARBA" id="ARBA00023274"/>
    </source>
</evidence>
<dbReference type="FunFam" id="2.40.30.10:FF:000004">
    <property type="entry name" value="50S ribosomal protein L3"/>
    <property type="match status" value="1"/>
</dbReference>
<dbReference type="GO" id="GO:0006412">
    <property type="term" value="P:translation"/>
    <property type="evidence" value="ECO:0007669"/>
    <property type="project" value="UniProtKB-UniRule"/>
</dbReference>
<sequence length="209" mass="22444">MKGLIGKKLGMASIYDEAGTAVPVTVIEAGPCVVVQRKTNDKEGYSAVQLGFEDQKESRLTKASLGHLKKAGVEAKRILKEFRTEDGEEAIVGDVIDASAFAEVNFVDIVATGKGRGFQGVVKRYDFGGGRASHGGGWIRRTGSIGMCEFPGRVFKGKKMPGHMGSKRVTTQNLKVIQVRPEENLILIKGSVPGANGDIVTIREALKKK</sequence>
<dbReference type="GO" id="GO:0003735">
    <property type="term" value="F:structural constituent of ribosome"/>
    <property type="evidence" value="ECO:0007669"/>
    <property type="project" value="UniProtKB-UniRule"/>
</dbReference>
<dbReference type="EMBL" id="CAAHFH010000001">
    <property type="protein sequence ID" value="VGO20551.1"/>
    <property type="molecule type" value="Genomic_DNA"/>
</dbReference>
<dbReference type="Gene3D" id="2.40.30.10">
    <property type="entry name" value="Translation factors"/>
    <property type="match status" value="1"/>
</dbReference>
<proteinExistence type="inferred from homology"/>
<protein>
    <recommendedName>
        <fullName evidence="6 7">Large ribosomal subunit protein uL3</fullName>
    </recommendedName>
</protein>
<evidence type="ECO:0000256" key="1">
    <source>
        <dbReference type="ARBA" id="ARBA00006540"/>
    </source>
</evidence>
<dbReference type="InterPro" id="IPR019927">
    <property type="entry name" value="Ribosomal_uL3_bac/org-type"/>
</dbReference>
<evidence type="ECO:0000313" key="8">
    <source>
        <dbReference type="EMBL" id="VGO20551.1"/>
    </source>
</evidence>
<evidence type="ECO:0000256" key="7">
    <source>
        <dbReference type="HAMAP-Rule" id="MF_01325"/>
    </source>
</evidence>
<dbReference type="GO" id="GO:0019843">
    <property type="term" value="F:rRNA binding"/>
    <property type="evidence" value="ECO:0007669"/>
    <property type="project" value="UniProtKB-UniRule"/>
</dbReference>
<dbReference type="RefSeq" id="WP_187356368.1">
    <property type="nucleotide sequence ID" value="NZ_CAAHFH010000001.1"/>
</dbReference>
<evidence type="ECO:0000256" key="6">
    <source>
        <dbReference type="ARBA" id="ARBA00035243"/>
    </source>
</evidence>
<evidence type="ECO:0000313" key="9">
    <source>
        <dbReference type="Proteomes" id="UP000346198"/>
    </source>
</evidence>
<dbReference type="InterPro" id="IPR009000">
    <property type="entry name" value="Transl_B-barrel_sf"/>
</dbReference>
<dbReference type="SUPFAM" id="SSF50447">
    <property type="entry name" value="Translation proteins"/>
    <property type="match status" value="1"/>
</dbReference>
<comment type="function">
    <text evidence="7">One of the primary rRNA binding proteins, it binds directly near the 3'-end of the 23S rRNA, where it nucleates assembly of the 50S subunit.</text>
</comment>
<accession>A0A6C2UMQ3</accession>
<evidence type="ECO:0000256" key="4">
    <source>
        <dbReference type="ARBA" id="ARBA00022980"/>
    </source>
</evidence>
<dbReference type="AlphaFoldDB" id="A0A6C2UMQ3"/>
<keyword evidence="9" id="KW-1185">Reference proteome</keyword>
<dbReference type="NCBIfam" id="TIGR03625">
    <property type="entry name" value="L3_bact"/>
    <property type="match status" value="1"/>
</dbReference>
<keyword evidence="3 7" id="KW-0694">RNA-binding</keyword>
<keyword evidence="5 7" id="KW-0687">Ribonucleoprotein</keyword>
<dbReference type="HAMAP" id="MF_01325_B">
    <property type="entry name" value="Ribosomal_uL3_B"/>
    <property type="match status" value="1"/>
</dbReference>
<dbReference type="Proteomes" id="UP000346198">
    <property type="component" value="Unassembled WGS sequence"/>
</dbReference>